<dbReference type="AlphaFoldDB" id="A0A916Q8A2"/>
<keyword evidence="2" id="KW-0812">Transmembrane</keyword>
<evidence type="ECO:0000256" key="3">
    <source>
        <dbReference type="SAM" id="SignalP"/>
    </source>
</evidence>
<feature type="transmembrane region" description="Helical" evidence="2">
    <location>
        <begin position="318"/>
        <end position="336"/>
    </location>
</feature>
<evidence type="ECO:0000256" key="2">
    <source>
        <dbReference type="SAM" id="Phobius"/>
    </source>
</evidence>
<keyword evidence="5" id="KW-1185">Reference proteome</keyword>
<reference evidence="4" key="1">
    <citation type="submission" date="2020-06" db="EMBL/GenBank/DDBJ databases">
        <title>Characterization of fructooligosaccharide metabolism and fructooligosaccharide-degrading enzymes in human commensal butyrate producers.</title>
        <authorList>
            <person name="Tanno H."/>
            <person name="Fujii T."/>
            <person name="Hirano K."/>
            <person name="Maeno S."/>
            <person name="Tonozuka T."/>
            <person name="Sakamoto M."/>
            <person name="Ohkuma M."/>
            <person name="Tochio T."/>
            <person name="Endo A."/>
        </authorList>
    </citation>
    <scope>NUCLEOTIDE SEQUENCE</scope>
    <source>
        <strain evidence="4">JCM 17466</strain>
    </source>
</reference>
<evidence type="ECO:0000313" key="5">
    <source>
        <dbReference type="Proteomes" id="UP000613208"/>
    </source>
</evidence>
<feature type="compositionally biased region" description="Polar residues" evidence="1">
    <location>
        <begin position="296"/>
        <end position="309"/>
    </location>
</feature>
<proteinExistence type="predicted"/>
<organism evidence="4 5">
    <name type="scientific">Anaerostipes butyraticus</name>
    <dbReference type="NCBI Taxonomy" id="645466"/>
    <lineage>
        <taxon>Bacteria</taxon>
        <taxon>Bacillati</taxon>
        <taxon>Bacillota</taxon>
        <taxon>Clostridia</taxon>
        <taxon>Lachnospirales</taxon>
        <taxon>Lachnospiraceae</taxon>
        <taxon>Anaerostipes</taxon>
    </lineage>
</organism>
<feature type="region of interest" description="Disordered" evidence="1">
    <location>
        <begin position="249"/>
        <end position="313"/>
    </location>
</feature>
<comment type="caution">
    <text evidence="4">The sequence shown here is derived from an EMBL/GenBank/DDBJ whole genome shotgun (WGS) entry which is preliminary data.</text>
</comment>
<dbReference type="EMBL" id="BLYI01000002">
    <property type="protein sequence ID" value="GFO83669.1"/>
    <property type="molecule type" value="Genomic_DNA"/>
</dbReference>
<feature type="chain" id="PRO_5037985206" evidence="3">
    <location>
        <begin position="32"/>
        <end position="341"/>
    </location>
</feature>
<accession>A0A916Q8A2</accession>
<gene>
    <name evidence="4" type="ORF">ANBU17_00160</name>
</gene>
<feature type="compositionally biased region" description="Basic and acidic residues" evidence="1">
    <location>
        <begin position="275"/>
        <end position="284"/>
    </location>
</feature>
<protein>
    <submittedName>
        <fullName evidence="4">Uncharacterized protein</fullName>
    </submittedName>
</protein>
<sequence>MKVQNLKFTKLAVSIMALFLMLSFAASTCFAQDSDGGKTPPSVTIQRNDPTGDFAVIPSSNAEEWVKSVSGVTVNGISYSKGYVTWNQRWNEYGIYGAYGWELKGITIGEGWGNDDTGVCIIHASGYEDLILILNKDSYTGFVHTTHTGGTATCQEQAVCEICGQSYGSLAAHTFTKYVSDNNAACTEDGTKTAVCDVCHTAKDTITDEGSAKGHTYDEGKVTKEPTTAQAGEKTYTCTVCGAVKTEEIPVIETQDPEDPSSPDDTKNPSVPEPPKTETSDDQLKPVQGSDHSKNPAATQEETSKTSPKTGDEAPYDVWLMLFIVSAAGIAGTLIYKKKLR</sequence>
<dbReference type="RefSeq" id="WP_201309489.1">
    <property type="nucleotide sequence ID" value="NZ_BLYI01000002.1"/>
</dbReference>
<name>A0A916Q8A2_9FIRM</name>
<evidence type="ECO:0000256" key="1">
    <source>
        <dbReference type="SAM" id="MobiDB-lite"/>
    </source>
</evidence>
<dbReference type="Proteomes" id="UP000613208">
    <property type="component" value="Unassembled WGS sequence"/>
</dbReference>
<keyword evidence="2" id="KW-1133">Transmembrane helix</keyword>
<keyword evidence="2" id="KW-0472">Membrane</keyword>
<keyword evidence="3" id="KW-0732">Signal</keyword>
<evidence type="ECO:0000313" key="4">
    <source>
        <dbReference type="EMBL" id="GFO83669.1"/>
    </source>
</evidence>
<feature type="signal peptide" evidence="3">
    <location>
        <begin position="1"/>
        <end position="31"/>
    </location>
</feature>